<feature type="domain" description="HAT C-terminal dimerisation" evidence="1">
    <location>
        <begin position="28"/>
        <end position="82"/>
    </location>
</feature>
<dbReference type="SUPFAM" id="SSF53098">
    <property type="entry name" value="Ribonuclease H-like"/>
    <property type="match status" value="1"/>
</dbReference>
<evidence type="ECO:0000313" key="3">
    <source>
        <dbReference type="Proteomes" id="UP001159363"/>
    </source>
</evidence>
<dbReference type="EMBL" id="JARBHB010000012">
    <property type="protein sequence ID" value="KAJ8871113.1"/>
    <property type="molecule type" value="Genomic_DNA"/>
</dbReference>
<dbReference type="InterPro" id="IPR008906">
    <property type="entry name" value="HATC_C_dom"/>
</dbReference>
<proteinExistence type="predicted"/>
<name>A0ABQ9GFK6_9NEOP</name>
<reference evidence="2 3" key="1">
    <citation type="submission" date="2023-02" db="EMBL/GenBank/DDBJ databases">
        <title>LHISI_Scaffold_Assembly.</title>
        <authorList>
            <person name="Stuart O.P."/>
            <person name="Cleave R."/>
            <person name="Magrath M.J.L."/>
            <person name="Mikheyev A.S."/>
        </authorList>
    </citation>
    <scope>NUCLEOTIDE SEQUENCE [LARGE SCALE GENOMIC DNA]</scope>
    <source>
        <strain evidence="2">Daus_M_001</strain>
        <tissue evidence="2">Leg muscle</tissue>
    </source>
</reference>
<comment type="caution">
    <text evidence="2">The sequence shown here is derived from an EMBL/GenBank/DDBJ whole genome shotgun (WGS) entry which is preliminary data.</text>
</comment>
<evidence type="ECO:0000259" key="1">
    <source>
        <dbReference type="Pfam" id="PF05699"/>
    </source>
</evidence>
<dbReference type="Proteomes" id="UP001159363">
    <property type="component" value="Chromosome 11"/>
</dbReference>
<dbReference type="PANTHER" id="PTHR46289">
    <property type="entry name" value="52 KDA REPRESSOR OF THE INHIBITOR OF THE PROTEIN KINASE-LIKE PROTEIN-RELATED"/>
    <property type="match status" value="1"/>
</dbReference>
<dbReference type="InterPro" id="IPR052958">
    <property type="entry name" value="IFN-induced_PKR_regulator"/>
</dbReference>
<gene>
    <name evidence="2" type="ORF">PR048_027417</name>
</gene>
<protein>
    <recommendedName>
        <fullName evidence="1">HAT C-terminal dimerisation domain-containing protein</fullName>
    </recommendedName>
</protein>
<sequence>MMIGGTITAIATPGIGPAETLKFIEQYNFAPNIGVVLRILLTLPVTVASCERSFSKLKLIKTFLRSTMLQSRLSGLAIILIEH</sequence>
<organism evidence="2 3">
    <name type="scientific">Dryococelus australis</name>
    <dbReference type="NCBI Taxonomy" id="614101"/>
    <lineage>
        <taxon>Eukaryota</taxon>
        <taxon>Metazoa</taxon>
        <taxon>Ecdysozoa</taxon>
        <taxon>Arthropoda</taxon>
        <taxon>Hexapoda</taxon>
        <taxon>Insecta</taxon>
        <taxon>Pterygota</taxon>
        <taxon>Neoptera</taxon>
        <taxon>Polyneoptera</taxon>
        <taxon>Phasmatodea</taxon>
        <taxon>Verophasmatodea</taxon>
        <taxon>Anareolatae</taxon>
        <taxon>Phasmatidae</taxon>
        <taxon>Eurycanthinae</taxon>
        <taxon>Dryococelus</taxon>
    </lineage>
</organism>
<keyword evidence="3" id="KW-1185">Reference proteome</keyword>
<accession>A0ABQ9GFK6</accession>
<dbReference type="Pfam" id="PF05699">
    <property type="entry name" value="Dimer_Tnp_hAT"/>
    <property type="match status" value="1"/>
</dbReference>
<dbReference type="PANTHER" id="PTHR46289:SF19">
    <property type="entry name" value="ZINC FINGER MYM-TYPE CONTAINING 1"/>
    <property type="match status" value="1"/>
</dbReference>
<dbReference type="InterPro" id="IPR012337">
    <property type="entry name" value="RNaseH-like_sf"/>
</dbReference>
<evidence type="ECO:0000313" key="2">
    <source>
        <dbReference type="EMBL" id="KAJ8871113.1"/>
    </source>
</evidence>